<feature type="domain" description="Transposase IS66 central" evidence="1">
    <location>
        <begin position="9"/>
        <end position="83"/>
    </location>
</feature>
<dbReference type="eggNOG" id="COG4372">
    <property type="taxonomic scope" value="Bacteria"/>
</dbReference>
<dbReference type="InterPro" id="IPR052344">
    <property type="entry name" value="Transposase-related"/>
</dbReference>
<name>A0A1N7U9L9_9PSED</name>
<protein>
    <recommendedName>
        <fullName evidence="1">Transposase IS66 central domain-containing protein</fullName>
    </recommendedName>
</protein>
<evidence type="ECO:0000313" key="3">
    <source>
        <dbReference type="Proteomes" id="UP000027308"/>
    </source>
</evidence>
<accession>A0A1N7U9L9</accession>
<sequence length="92" mass="10026">MAYGTTPFSALKAVIHDFSPGRAGEQARNVLAWWNSKLVCGDSADYKAGFEKGTTEIGCMAHARRKLFDLHVANKNQLAEQALYSHGGLLDT</sequence>
<evidence type="ECO:0000259" key="1">
    <source>
        <dbReference type="Pfam" id="PF03050"/>
    </source>
</evidence>
<organism evidence="2 3">
    <name type="scientific">Pseudomonas simiae</name>
    <dbReference type="NCBI Taxonomy" id="321846"/>
    <lineage>
        <taxon>Bacteria</taxon>
        <taxon>Pseudomonadati</taxon>
        <taxon>Pseudomonadota</taxon>
        <taxon>Gammaproteobacteria</taxon>
        <taxon>Pseudomonadales</taxon>
        <taxon>Pseudomonadaceae</taxon>
        <taxon>Pseudomonas</taxon>
    </lineage>
</organism>
<dbReference type="EMBL" id="CP007637">
    <property type="protein sequence ID" value="AIB38782.1"/>
    <property type="molecule type" value="Genomic_DNA"/>
</dbReference>
<reference evidence="2 3" key="1">
    <citation type="submission" date="2014-05" db="EMBL/GenBank/DDBJ databases">
        <title>Pseudomonas simiae WCS417.</title>
        <authorList>
            <person name="Berendsen R.L."/>
        </authorList>
    </citation>
    <scope>NUCLEOTIDE SEQUENCE [LARGE SCALE GENOMIC DNA]</scope>
    <source>
        <strain evidence="2 3">WCS417</strain>
    </source>
</reference>
<proteinExistence type="predicted"/>
<dbReference type="PANTHER" id="PTHR33678">
    <property type="entry name" value="BLL1576 PROTEIN"/>
    <property type="match status" value="1"/>
</dbReference>
<dbReference type="Pfam" id="PF03050">
    <property type="entry name" value="DDE_Tnp_IS66"/>
    <property type="match status" value="1"/>
</dbReference>
<dbReference type="AlphaFoldDB" id="A0A1N7U9L9"/>
<gene>
    <name evidence="2" type="ORF">PS417_25025</name>
</gene>
<dbReference type="PANTHER" id="PTHR33678:SF1">
    <property type="entry name" value="BLL1576 PROTEIN"/>
    <property type="match status" value="1"/>
</dbReference>
<evidence type="ECO:0000313" key="2">
    <source>
        <dbReference type="EMBL" id="AIB38782.1"/>
    </source>
</evidence>
<dbReference type="InterPro" id="IPR004291">
    <property type="entry name" value="Transposase_IS66_central"/>
</dbReference>
<dbReference type="Proteomes" id="UP000027308">
    <property type="component" value="Chromosome"/>
</dbReference>